<dbReference type="PRINTS" id="PR00107">
    <property type="entry name" value="PHOSPHOCPHPR"/>
</dbReference>
<evidence type="ECO:0000256" key="3">
    <source>
        <dbReference type="ARBA" id="ARBA00022683"/>
    </source>
</evidence>
<name>A0A9D2DAI3_9FIRM</name>
<gene>
    <name evidence="5" type="ORF">H9817_06150</name>
</gene>
<dbReference type="InterPro" id="IPR035895">
    <property type="entry name" value="HPr-like_sf"/>
</dbReference>
<comment type="caution">
    <text evidence="5">The sequence shown here is derived from an EMBL/GenBank/DDBJ whole genome shotgun (WGS) entry which is preliminary data.</text>
</comment>
<organism evidence="5 6">
    <name type="scientific">Candidatus Mediterraneibacter stercorigallinarum</name>
    <dbReference type="NCBI Taxonomy" id="2838686"/>
    <lineage>
        <taxon>Bacteria</taxon>
        <taxon>Bacillati</taxon>
        <taxon>Bacillota</taxon>
        <taxon>Clostridia</taxon>
        <taxon>Lachnospirales</taxon>
        <taxon>Lachnospiraceae</taxon>
        <taxon>Mediterraneibacter</taxon>
    </lineage>
</organism>
<dbReference type="AlphaFoldDB" id="A0A9D2DAI3"/>
<reference evidence="5" key="2">
    <citation type="submission" date="2021-04" db="EMBL/GenBank/DDBJ databases">
        <authorList>
            <person name="Gilroy R."/>
        </authorList>
    </citation>
    <scope>NUCLEOTIDE SEQUENCE</scope>
    <source>
        <strain evidence="5">ChiGjej1B1-13045</strain>
    </source>
</reference>
<reference evidence="5" key="1">
    <citation type="journal article" date="2021" name="PeerJ">
        <title>Extensive microbial diversity within the chicken gut microbiome revealed by metagenomics and culture.</title>
        <authorList>
            <person name="Gilroy R."/>
            <person name="Ravi A."/>
            <person name="Getino M."/>
            <person name="Pursley I."/>
            <person name="Horton D.L."/>
            <person name="Alikhan N.F."/>
            <person name="Baker D."/>
            <person name="Gharbi K."/>
            <person name="Hall N."/>
            <person name="Watson M."/>
            <person name="Adriaenssens E.M."/>
            <person name="Foster-Nyarko E."/>
            <person name="Jarju S."/>
            <person name="Secka A."/>
            <person name="Antonio M."/>
            <person name="Oren A."/>
            <person name="Chaudhuri R.R."/>
            <person name="La Ragione R."/>
            <person name="Hildebrand F."/>
            <person name="Pallen M.J."/>
        </authorList>
    </citation>
    <scope>NUCLEOTIDE SEQUENCE</scope>
    <source>
        <strain evidence="5">ChiGjej1B1-13045</strain>
    </source>
</reference>
<sequence length="85" mass="9484">MRSFIYVVRDRAGIHARPAGFVVKEAKKYKAQAVIVLGDKRADAKKLTELMSMGIKYGDEIKVEVSGEDEEMACTALETVLKEHL</sequence>
<dbReference type="GO" id="GO:0009401">
    <property type="term" value="P:phosphoenolpyruvate-dependent sugar phosphotransferase system"/>
    <property type="evidence" value="ECO:0007669"/>
    <property type="project" value="UniProtKB-KW"/>
</dbReference>
<dbReference type="EMBL" id="DXCD01000161">
    <property type="protein sequence ID" value="HIZ13490.1"/>
    <property type="molecule type" value="Genomic_DNA"/>
</dbReference>
<keyword evidence="2" id="KW-0963">Cytoplasm</keyword>
<dbReference type="GO" id="GO:0005737">
    <property type="term" value="C:cytoplasm"/>
    <property type="evidence" value="ECO:0007669"/>
    <property type="project" value="UniProtKB-SubCell"/>
</dbReference>
<evidence type="ECO:0000313" key="5">
    <source>
        <dbReference type="EMBL" id="HIZ13490.1"/>
    </source>
</evidence>
<feature type="domain" description="HPr" evidence="4">
    <location>
        <begin position="1"/>
        <end position="85"/>
    </location>
</feature>
<dbReference type="Proteomes" id="UP000824017">
    <property type="component" value="Unassembled WGS sequence"/>
</dbReference>
<evidence type="ECO:0000256" key="2">
    <source>
        <dbReference type="ARBA" id="ARBA00022490"/>
    </source>
</evidence>
<dbReference type="InterPro" id="IPR050399">
    <property type="entry name" value="HPr"/>
</dbReference>
<dbReference type="NCBIfam" id="TIGR01003">
    <property type="entry name" value="PTS_HPr_family"/>
    <property type="match status" value="1"/>
</dbReference>
<dbReference type="CDD" id="cd00367">
    <property type="entry name" value="PTS-HPr_like"/>
    <property type="match status" value="1"/>
</dbReference>
<dbReference type="PANTHER" id="PTHR33705">
    <property type="entry name" value="PHOSPHOCARRIER PROTEIN HPR"/>
    <property type="match status" value="1"/>
</dbReference>
<protein>
    <submittedName>
        <fullName evidence="5">HPr family phosphocarrier protein</fullName>
    </submittedName>
</protein>
<dbReference type="InterPro" id="IPR000032">
    <property type="entry name" value="HPr-like"/>
</dbReference>
<dbReference type="PROSITE" id="PS51350">
    <property type="entry name" value="PTS_HPR_DOM"/>
    <property type="match status" value="1"/>
</dbReference>
<accession>A0A9D2DAI3</accession>
<comment type="subcellular location">
    <subcellularLocation>
        <location evidence="1">Cytoplasm</location>
    </subcellularLocation>
</comment>
<keyword evidence="3" id="KW-0598">Phosphotransferase system</keyword>
<evidence type="ECO:0000259" key="4">
    <source>
        <dbReference type="PROSITE" id="PS51350"/>
    </source>
</evidence>
<dbReference type="Gene3D" id="3.30.1340.10">
    <property type="entry name" value="HPr-like"/>
    <property type="match status" value="1"/>
</dbReference>
<dbReference type="SUPFAM" id="SSF55594">
    <property type="entry name" value="HPr-like"/>
    <property type="match status" value="1"/>
</dbReference>
<proteinExistence type="predicted"/>
<evidence type="ECO:0000256" key="1">
    <source>
        <dbReference type="ARBA" id="ARBA00004496"/>
    </source>
</evidence>
<dbReference type="Pfam" id="PF00381">
    <property type="entry name" value="PTS-HPr"/>
    <property type="match status" value="1"/>
</dbReference>
<evidence type="ECO:0000313" key="6">
    <source>
        <dbReference type="Proteomes" id="UP000824017"/>
    </source>
</evidence>
<dbReference type="PANTHER" id="PTHR33705:SF2">
    <property type="entry name" value="PHOSPHOCARRIER PROTEIN NPR"/>
    <property type="match status" value="1"/>
</dbReference>